<dbReference type="PROSITE" id="PS51257">
    <property type="entry name" value="PROKAR_LIPOPROTEIN"/>
    <property type="match status" value="1"/>
</dbReference>
<evidence type="ECO:0000256" key="1">
    <source>
        <dbReference type="SAM" id="MobiDB-lite"/>
    </source>
</evidence>
<reference evidence="2 3" key="1">
    <citation type="submission" date="2018-07" db="EMBL/GenBank/DDBJ databases">
        <title>Genomic Encyclopedia of Type Strains, Phase III (KMG-III): the genomes of soil and plant-associated and newly described type strains.</title>
        <authorList>
            <person name="Whitman W."/>
        </authorList>
    </citation>
    <scope>NUCLEOTIDE SEQUENCE [LARGE SCALE GENOMIC DNA]</scope>
    <source>
        <strain evidence="2 3">CECT 7946</strain>
    </source>
</reference>
<protein>
    <submittedName>
        <fullName evidence="2">Protein involved in gliding motility SprE</fullName>
    </submittedName>
</protein>
<dbReference type="Pfam" id="PF13174">
    <property type="entry name" value="TPR_6"/>
    <property type="match status" value="1"/>
</dbReference>
<keyword evidence="3" id="KW-1185">Reference proteome</keyword>
<dbReference type="RefSeq" id="WP_245940577.1">
    <property type="nucleotide sequence ID" value="NZ_QRDV01000001.1"/>
</dbReference>
<name>A0A3D9HAB2_9FLAO</name>
<feature type="compositionally biased region" description="Polar residues" evidence="1">
    <location>
        <begin position="451"/>
        <end position="473"/>
    </location>
</feature>
<sequence>MKTYYNIILLLFCVALLTQSCSTKKDKLINRKFHALGTKYNVLYNGNIALERGIDGVNNEFTENFWELLPVERMNVSEDIFMPGQTKNADFERAEEKAIKAIQVHGMNFGGKEKNPQIDEAYLLLGQARYFDQRFVPAMAAFNNILNKYPTSDKINQVKIWREKTSMRLDNDAGAIEKLKRLLKEENIEGQDLADASAALAQAYINTKSKDSAIAQLAIAAENTKVKREKARYHFIKGQLYNEFGKKDSANIEFDAIIEMHRQVPRSFYINAHLEKSYNTNLSGEDDIEFQEYLTELEENRENRPFLDKIYYRIAEYHRNKISDSIAEVYYNKSLRKTTSDKYLRSLNYETLGNMYFDKNVYKTAGAYYDSTLTAMVINTKPYRIIKKKRENLDDVIYYEGIAQTNDSILKMVSLPKAEQLAIYTKFAEDQRQKALEEKEQQEKALKQQKSQPALSNNLDKRNPQFSQKNQGNPPGMSRDFQTNTSSKSNSSFYFYNSTTVAYGKSEFLKIWGDRKLQDNWRHLSDRANNTNTKTNDSITDTAVADTRFNPETYLASLPTEQTDLDSIAKERNFAYYQLGIIYKEKFKEFELSKTRFENLLDNKPEDRLVLPSKYNLYRVYIELGLNQKAEAMKMAIINDYPESRYAEILLNPQSELSKDENSPEAIYTKLYKQFTDEEYASVITEAEAQIKRLEGDAFVPKFEILKASARGRLFGFEAYKEGINYIALTYANTEEGKKAQEIITNAFPILEKKKFIADDDAKQFNVIFQFENNSGEDIEAFIKTLDEEVAKIEYFDLSTSKDVYDENTTFVVVHGLKSIGGAKGFAELLKTEEKDKKGRVVKPKITRPFFAISSPNYAIIQRHKNLNAYLELQ</sequence>
<dbReference type="InterPro" id="IPR019734">
    <property type="entry name" value="TPR_rpt"/>
</dbReference>
<organism evidence="2 3">
    <name type="scientific">Winogradskyella eximia</name>
    <dbReference type="NCBI Taxonomy" id="262006"/>
    <lineage>
        <taxon>Bacteria</taxon>
        <taxon>Pseudomonadati</taxon>
        <taxon>Bacteroidota</taxon>
        <taxon>Flavobacteriia</taxon>
        <taxon>Flavobacteriales</taxon>
        <taxon>Flavobacteriaceae</taxon>
        <taxon>Winogradskyella</taxon>
    </lineage>
</organism>
<dbReference type="Gene3D" id="1.25.40.10">
    <property type="entry name" value="Tetratricopeptide repeat domain"/>
    <property type="match status" value="3"/>
</dbReference>
<dbReference type="InterPro" id="IPR011990">
    <property type="entry name" value="TPR-like_helical_dom_sf"/>
</dbReference>
<accession>A0A3D9HAB2</accession>
<proteinExistence type="predicted"/>
<feature type="compositionally biased region" description="Basic and acidic residues" evidence="1">
    <location>
        <begin position="437"/>
        <end position="446"/>
    </location>
</feature>
<evidence type="ECO:0000313" key="3">
    <source>
        <dbReference type="Proteomes" id="UP000256980"/>
    </source>
</evidence>
<dbReference type="AlphaFoldDB" id="A0A3D9HAB2"/>
<dbReference type="SUPFAM" id="SSF48452">
    <property type="entry name" value="TPR-like"/>
    <property type="match status" value="1"/>
</dbReference>
<evidence type="ECO:0000313" key="2">
    <source>
        <dbReference type="EMBL" id="RED46423.1"/>
    </source>
</evidence>
<dbReference type="Proteomes" id="UP000256980">
    <property type="component" value="Unassembled WGS sequence"/>
</dbReference>
<dbReference type="EMBL" id="QRDV01000001">
    <property type="protein sequence ID" value="RED46423.1"/>
    <property type="molecule type" value="Genomic_DNA"/>
</dbReference>
<comment type="caution">
    <text evidence="2">The sequence shown here is derived from an EMBL/GenBank/DDBJ whole genome shotgun (WGS) entry which is preliminary data.</text>
</comment>
<feature type="region of interest" description="Disordered" evidence="1">
    <location>
        <begin position="437"/>
        <end position="487"/>
    </location>
</feature>
<gene>
    <name evidence="2" type="ORF">DFQ10_101193</name>
</gene>